<dbReference type="GO" id="GO:0005840">
    <property type="term" value="C:ribosome"/>
    <property type="evidence" value="ECO:0007669"/>
    <property type="project" value="UniProtKB-KW"/>
</dbReference>
<evidence type="ECO:0000313" key="7">
    <source>
        <dbReference type="Proteomes" id="UP000199473"/>
    </source>
</evidence>
<evidence type="ECO:0000256" key="4">
    <source>
        <dbReference type="ARBA" id="ARBA00035174"/>
    </source>
</evidence>
<dbReference type="NCBIfam" id="TIGR00009">
    <property type="entry name" value="L28"/>
    <property type="match status" value="1"/>
</dbReference>
<organism evidence="6 7">
    <name type="scientific">Falsiroseomonas stagni DSM 19981</name>
    <dbReference type="NCBI Taxonomy" id="1123062"/>
    <lineage>
        <taxon>Bacteria</taxon>
        <taxon>Pseudomonadati</taxon>
        <taxon>Pseudomonadota</taxon>
        <taxon>Alphaproteobacteria</taxon>
        <taxon>Acetobacterales</taxon>
        <taxon>Roseomonadaceae</taxon>
        <taxon>Falsiroseomonas</taxon>
    </lineage>
</organism>
<dbReference type="HAMAP" id="MF_00373">
    <property type="entry name" value="Ribosomal_bL28"/>
    <property type="match status" value="1"/>
</dbReference>
<dbReference type="InterPro" id="IPR034704">
    <property type="entry name" value="Ribosomal_bL28/bL31-like_sf"/>
</dbReference>
<dbReference type="PANTHER" id="PTHR13528">
    <property type="entry name" value="39S RIBOSOMAL PROTEIN L28, MITOCHONDRIAL"/>
    <property type="match status" value="1"/>
</dbReference>
<dbReference type="InterPro" id="IPR001383">
    <property type="entry name" value="Ribosomal_bL28_bact-type"/>
</dbReference>
<evidence type="ECO:0000256" key="5">
    <source>
        <dbReference type="HAMAP-Rule" id="MF_00373"/>
    </source>
</evidence>
<reference evidence="6 7" key="1">
    <citation type="submission" date="2016-10" db="EMBL/GenBank/DDBJ databases">
        <authorList>
            <person name="de Groot N.N."/>
        </authorList>
    </citation>
    <scope>NUCLEOTIDE SEQUENCE [LARGE SCALE GENOMIC DNA]</scope>
    <source>
        <strain evidence="6 7">DSM 19981</strain>
    </source>
</reference>
<evidence type="ECO:0000256" key="1">
    <source>
        <dbReference type="ARBA" id="ARBA00008760"/>
    </source>
</evidence>
<dbReference type="STRING" id="1123062.SAMN02745775_1011178"/>
<keyword evidence="2 5" id="KW-0689">Ribosomal protein</keyword>
<dbReference type="EMBL" id="FOSQ01000001">
    <property type="protein sequence ID" value="SFK29650.1"/>
    <property type="molecule type" value="Genomic_DNA"/>
</dbReference>
<dbReference type="InterPro" id="IPR026569">
    <property type="entry name" value="Ribosomal_bL28"/>
</dbReference>
<accession>A0A1I3YCZ8</accession>
<gene>
    <name evidence="5" type="primary">rpmB</name>
    <name evidence="6" type="ORF">SAMN02745775_1011178</name>
</gene>
<proteinExistence type="inferred from homology"/>
<dbReference type="SUPFAM" id="SSF143800">
    <property type="entry name" value="L28p-like"/>
    <property type="match status" value="1"/>
</dbReference>
<dbReference type="GO" id="GO:1990904">
    <property type="term" value="C:ribonucleoprotein complex"/>
    <property type="evidence" value="ECO:0007669"/>
    <property type="project" value="UniProtKB-KW"/>
</dbReference>
<sequence length="99" mass="10929">MARRCGITGKGVLTGNNVSHANNKTRRRFLPNLQETSFFSDILGTPVRMRLSVNGIRTVEHNGGFDAFLLNTPNRDLPVEAQVLKRRLARAQAKKAVAA</sequence>
<name>A0A1I3YCZ8_9PROT</name>
<protein>
    <recommendedName>
        <fullName evidence="4 5">Large ribosomal subunit protein bL28</fullName>
    </recommendedName>
</protein>
<comment type="similarity">
    <text evidence="1 5">Belongs to the bacterial ribosomal protein bL28 family.</text>
</comment>
<dbReference type="GO" id="GO:0006412">
    <property type="term" value="P:translation"/>
    <property type="evidence" value="ECO:0007669"/>
    <property type="project" value="UniProtKB-UniRule"/>
</dbReference>
<keyword evidence="7" id="KW-1185">Reference proteome</keyword>
<dbReference type="RefSeq" id="WP_092956726.1">
    <property type="nucleotide sequence ID" value="NZ_FOSQ01000001.1"/>
</dbReference>
<dbReference type="AlphaFoldDB" id="A0A1I3YCZ8"/>
<dbReference type="PANTHER" id="PTHR13528:SF2">
    <property type="entry name" value="LARGE RIBOSOMAL SUBUNIT PROTEIN BL28M"/>
    <property type="match status" value="1"/>
</dbReference>
<dbReference type="GO" id="GO:0003735">
    <property type="term" value="F:structural constituent of ribosome"/>
    <property type="evidence" value="ECO:0007669"/>
    <property type="project" value="InterPro"/>
</dbReference>
<keyword evidence="3 5" id="KW-0687">Ribonucleoprotein</keyword>
<dbReference type="Pfam" id="PF00830">
    <property type="entry name" value="Ribosomal_L28"/>
    <property type="match status" value="1"/>
</dbReference>
<dbReference type="Proteomes" id="UP000199473">
    <property type="component" value="Unassembled WGS sequence"/>
</dbReference>
<evidence type="ECO:0000256" key="3">
    <source>
        <dbReference type="ARBA" id="ARBA00023274"/>
    </source>
</evidence>
<dbReference type="OrthoDB" id="9805609at2"/>
<evidence type="ECO:0000313" key="6">
    <source>
        <dbReference type="EMBL" id="SFK29650.1"/>
    </source>
</evidence>
<dbReference type="InterPro" id="IPR037147">
    <property type="entry name" value="Ribosomal_bL28_sf"/>
</dbReference>
<evidence type="ECO:0000256" key="2">
    <source>
        <dbReference type="ARBA" id="ARBA00022980"/>
    </source>
</evidence>
<dbReference type="Gene3D" id="2.30.170.40">
    <property type="entry name" value="Ribosomal protein L28/L24"/>
    <property type="match status" value="1"/>
</dbReference>